<dbReference type="EMBL" id="CASHSV030000409">
    <property type="protein sequence ID" value="CAJ2663366.1"/>
    <property type="molecule type" value="Genomic_DNA"/>
</dbReference>
<evidence type="ECO:0000313" key="1">
    <source>
        <dbReference type="EMBL" id="CAJ2663366.1"/>
    </source>
</evidence>
<accession>A0ACB0L2T6</accession>
<keyword evidence="2" id="KW-1185">Reference proteome</keyword>
<proteinExistence type="predicted"/>
<dbReference type="Proteomes" id="UP001177021">
    <property type="component" value="Unassembled WGS sequence"/>
</dbReference>
<name>A0ACB0L2T6_TRIPR</name>
<protein>
    <submittedName>
        <fullName evidence="1">Uncharacterized protein</fullName>
    </submittedName>
</protein>
<gene>
    <name evidence="1" type="ORF">MILVUS5_LOCUS28809</name>
</gene>
<sequence>MKNILETYEAASGQTISLPKSEIFYSRNVSQPVNHAIANILGVQTVLGTGKYLGLPSMVGRSKKATFNFIKDRIWRKINSWSSKCLSKAGREVLIKSVLQAIPSYVMSIFLIPDSLIDAIEKMMNSFWWGHSGSNHKGIHWMSWEKLSVHKNSGGMGFKDLTAFNLAMLGKQGWKIQSQPDSLVSRLFKARYFPNSNFLSSSIGHNPSFVWRSISKAKFLVRAGSRWCIGSGANIHVLDEPWLTDGACISTSDINLSFLKDVMLEHLIDDTTKEWNHDVISSLFDQQTVEKIVKTPLVQQVNTDRLVWKAEKKGNYSVKSAYRLCVDELIDNSHLKRPGYWSGIWRLKVPPKVKNLVWRICRGCFPTRARLRDKGVHCPPNCVVCDNNYEDTEHILFTCPLSTEVWRAAGLWDKVESAVNESNHAVDAIFLLLQQLNEQDAAHMAGILWSLWKHRNMRLWQNTVETCAQILDRAFHLIEDWKHANNNNKHMQQTIATVTASTTTNDELATNNNNRVDRVGTVWKKPTIGRYKCNIDASFSTQQNRVGLGMCIRDDEGRFVLAKTMWISPICSVDLGEALGLFHAINWVHDLQLQKVDFALDSKTVVDYFHKGGPNITEFGDVLNECIRRFKSYFENSRVEFNRRQANEVAHALARVAPSIARSHVFIDVPTCISHLIMNEML</sequence>
<comment type="caution">
    <text evidence="1">The sequence shown here is derived from an EMBL/GenBank/DDBJ whole genome shotgun (WGS) entry which is preliminary data.</text>
</comment>
<reference evidence="1" key="1">
    <citation type="submission" date="2023-10" db="EMBL/GenBank/DDBJ databases">
        <authorList>
            <person name="Rodriguez Cubillos JULIANA M."/>
            <person name="De Vega J."/>
        </authorList>
    </citation>
    <scope>NUCLEOTIDE SEQUENCE</scope>
</reference>
<organism evidence="1 2">
    <name type="scientific">Trifolium pratense</name>
    <name type="common">Red clover</name>
    <dbReference type="NCBI Taxonomy" id="57577"/>
    <lineage>
        <taxon>Eukaryota</taxon>
        <taxon>Viridiplantae</taxon>
        <taxon>Streptophyta</taxon>
        <taxon>Embryophyta</taxon>
        <taxon>Tracheophyta</taxon>
        <taxon>Spermatophyta</taxon>
        <taxon>Magnoliopsida</taxon>
        <taxon>eudicotyledons</taxon>
        <taxon>Gunneridae</taxon>
        <taxon>Pentapetalae</taxon>
        <taxon>rosids</taxon>
        <taxon>fabids</taxon>
        <taxon>Fabales</taxon>
        <taxon>Fabaceae</taxon>
        <taxon>Papilionoideae</taxon>
        <taxon>50 kb inversion clade</taxon>
        <taxon>NPAAA clade</taxon>
        <taxon>Hologalegina</taxon>
        <taxon>IRL clade</taxon>
        <taxon>Trifolieae</taxon>
        <taxon>Trifolium</taxon>
    </lineage>
</organism>
<evidence type="ECO:0000313" key="2">
    <source>
        <dbReference type="Proteomes" id="UP001177021"/>
    </source>
</evidence>